<name>A0A840FEJ7_9SPHN</name>
<dbReference type="EMBL" id="JACIEV010000005">
    <property type="protein sequence ID" value="MBB4154037.1"/>
    <property type="molecule type" value="Genomic_DNA"/>
</dbReference>
<evidence type="ECO:0000313" key="2">
    <source>
        <dbReference type="EMBL" id="MBB4154037.1"/>
    </source>
</evidence>
<dbReference type="InterPro" id="IPR009875">
    <property type="entry name" value="PilZ_domain"/>
</dbReference>
<accession>A0A840FEJ7</accession>
<reference evidence="2 3" key="1">
    <citation type="submission" date="2020-08" db="EMBL/GenBank/DDBJ databases">
        <title>Genomic Encyclopedia of Type Strains, Phase IV (KMG-IV): sequencing the most valuable type-strain genomes for metagenomic binning, comparative biology and taxonomic classification.</title>
        <authorList>
            <person name="Goeker M."/>
        </authorList>
    </citation>
    <scope>NUCLEOTIDE SEQUENCE [LARGE SCALE GENOMIC DNA]</scope>
    <source>
        <strain evidence="2 3">YC6723</strain>
    </source>
</reference>
<evidence type="ECO:0000259" key="1">
    <source>
        <dbReference type="Pfam" id="PF07238"/>
    </source>
</evidence>
<feature type="domain" description="PilZ" evidence="1">
    <location>
        <begin position="16"/>
        <end position="101"/>
    </location>
</feature>
<keyword evidence="3" id="KW-1185">Reference proteome</keyword>
<evidence type="ECO:0000313" key="3">
    <source>
        <dbReference type="Proteomes" id="UP000529795"/>
    </source>
</evidence>
<gene>
    <name evidence="2" type="ORF">GGQ80_001947</name>
</gene>
<dbReference type="GO" id="GO:0035438">
    <property type="term" value="F:cyclic-di-GMP binding"/>
    <property type="evidence" value="ECO:0007669"/>
    <property type="project" value="InterPro"/>
</dbReference>
<dbReference type="AlphaFoldDB" id="A0A840FEJ7"/>
<dbReference type="SUPFAM" id="SSF141371">
    <property type="entry name" value="PilZ domain-like"/>
    <property type="match status" value="1"/>
</dbReference>
<organism evidence="2 3">
    <name type="scientific">Sphingomonas jinjuensis</name>
    <dbReference type="NCBI Taxonomy" id="535907"/>
    <lineage>
        <taxon>Bacteria</taxon>
        <taxon>Pseudomonadati</taxon>
        <taxon>Pseudomonadota</taxon>
        <taxon>Alphaproteobacteria</taxon>
        <taxon>Sphingomonadales</taxon>
        <taxon>Sphingomonadaceae</taxon>
        <taxon>Sphingomonas</taxon>
    </lineage>
</organism>
<dbReference type="Proteomes" id="UP000529795">
    <property type="component" value="Unassembled WGS sequence"/>
</dbReference>
<proteinExistence type="predicted"/>
<comment type="caution">
    <text evidence="2">The sequence shown here is derived from an EMBL/GenBank/DDBJ whole genome shotgun (WGS) entry which is preliminary data.</text>
</comment>
<protein>
    <recommendedName>
        <fullName evidence="1">PilZ domain-containing protein</fullName>
    </recommendedName>
</protein>
<dbReference type="Pfam" id="PF07238">
    <property type="entry name" value="PilZ"/>
    <property type="match status" value="1"/>
</dbReference>
<sequence length="106" mass="11123">MGMFAAEFESASGDGRRSPRVAPVALDAQLGIGGRALCKVVDISVSGAKIQTYSLLQRGSLIFLKLPGAGRVAAEVVWANDFLAGCEFRKPLGPRAYAALLAQTEV</sequence>